<evidence type="ECO:0000256" key="3">
    <source>
        <dbReference type="ARBA" id="ARBA00022448"/>
    </source>
</evidence>
<organism evidence="12 13">
    <name type="scientific">Selenomonas artemidis F0399</name>
    <dbReference type="NCBI Taxonomy" id="749551"/>
    <lineage>
        <taxon>Bacteria</taxon>
        <taxon>Bacillati</taxon>
        <taxon>Bacillota</taxon>
        <taxon>Negativicutes</taxon>
        <taxon>Selenomonadales</taxon>
        <taxon>Selenomonadaceae</taxon>
        <taxon>Selenomonas</taxon>
    </lineage>
</organism>
<keyword evidence="4" id="KW-0249">Electron transport</keyword>
<dbReference type="PANTHER" id="PTHR45663">
    <property type="entry name" value="GEO12009P1"/>
    <property type="match status" value="1"/>
</dbReference>
<dbReference type="AlphaFoldDB" id="E7N051"/>
<proteinExistence type="inferred from homology"/>
<evidence type="ECO:0000256" key="7">
    <source>
        <dbReference type="NCBIfam" id="TIGR01068"/>
    </source>
</evidence>
<feature type="active site" description="Nucleophile" evidence="9">
    <location>
        <position position="31"/>
    </location>
</feature>
<dbReference type="Proteomes" id="UP000004633">
    <property type="component" value="Unassembled WGS sequence"/>
</dbReference>
<dbReference type="STRING" id="749551.HMPREF9555_00344"/>
<dbReference type="InterPro" id="IPR036249">
    <property type="entry name" value="Thioredoxin-like_sf"/>
</dbReference>
<name>E7N051_9FIRM</name>
<sequence>MGIIELTEETFDAEVLQDKKFVIVDFWASWCTPCRMLAPILEEIADEYPNIKVCKLNVDDAPNIAERYGIMSLPALLFFDSGEIINESIGLVSRERVLSFLPK</sequence>
<keyword evidence="3" id="KW-0813">Transport</keyword>
<keyword evidence="13" id="KW-1185">Reference proteome</keyword>
<dbReference type="PROSITE" id="PS00194">
    <property type="entry name" value="THIOREDOXIN_1"/>
    <property type="match status" value="1"/>
</dbReference>
<evidence type="ECO:0000256" key="2">
    <source>
        <dbReference type="ARBA" id="ARBA00020570"/>
    </source>
</evidence>
<dbReference type="PIRSF" id="PIRSF000077">
    <property type="entry name" value="Thioredoxin"/>
    <property type="match status" value="1"/>
</dbReference>
<dbReference type="HOGENOM" id="CLU_090389_10_4_9"/>
<evidence type="ECO:0000256" key="9">
    <source>
        <dbReference type="PIRSR" id="PIRSR000077-1"/>
    </source>
</evidence>
<dbReference type="PRINTS" id="PR00421">
    <property type="entry name" value="THIOREDOXIN"/>
</dbReference>
<dbReference type="InterPro" id="IPR017937">
    <property type="entry name" value="Thioredoxin_CS"/>
</dbReference>
<accession>E7N051</accession>
<dbReference type="GO" id="GO:0015035">
    <property type="term" value="F:protein-disulfide reductase activity"/>
    <property type="evidence" value="ECO:0007669"/>
    <property type="project" value="UniProtKB-UniRule"/>
</dbReference>
<dbReference type="RefSeq" id="WP_009349002.1">
    <property type="nucleotide sequence ID" value="NZ_GL638127.1"/>
</dbReference>
<comment type="caution">
    <text evidence="12">The sequence shown here is derived from an EMBL/GenBank/DDBJ whole genome shotgun (WGS) entry which is preliminary data.</text>
</comment>
<evidence type="ECO:0000256" key="4">
    <source>
        <dbReference type="ARBA" id="ARBA00022982"/>
    </source>
</evidence>
<dbReference type="FunFam" id="3.40.30.10:FF:000001">
    <property type="entry name" value="Thioredoxin"/>
    <property type="match status" value="1"/>
</dbReference>
<feature type="site" description="Deprotonates C-terminal active site Cys" evidence="9">
    <location>
        <position position="25"/>
    </location>
</feature>
<feature type="site" description="Contributes to redox potential value" evidence="9">
    <location>
        <position position="32"/>
    </location>
</feature>
<evidence type="ECO:0000256" key="1">
    <source>
        <dbReference type="ARBA" id="ARBA00008987"/>
    </source>
</evidence>
<protein>
    <recommendedName>
        <fullName evidence="2 7">Thioredoxin</fullName>
    </recommendedName>
</protein>
<reference evidence="12 13" key="1">
    <citation type="submission" date="2010-08" db="EMBL/GenBank/DDBJ databases">
        <authorList>
            <person name="Weinstock G."/>
            <person name="Sodergren E."/>
            <person name="Clifton S."/>
            <person name="Fulton L."/>
            <person name="Fulton B."/>
            <person name="Courtney L."/>
            <person name="Fronick C."/>
            <person name="Harrison M."/>
            <person name="Strong C."/>
            <person name="Farmer C."/>
            <person name="Delahaunty K."/>
            <person name="Markovic C."/>
            <person name="Hall O."/>
            <person name="Minx P."/>
            <person name="Tomlinson C."/>
            <person name="Mitreva M."/>
            <person name="Hou S."/>
            <person name="Chen J."/>
            <person name="Wollam A."/>
            <person name="Pepin K.H."/>
            <person name="Johnson M."/>
            <person name="Bhonagiri V."/>
            <person name="Zhang X."/>
            <person name="Suruliraj S."/>
            <person name="Warren W."/>
            <person name="Chinwalla A."/>
            <person name="Mardis E.R."/>
            <person name="Wilson R.K."/>
        </authorList>
    </citation>
    <scope>NUCLEOTIDE SEQUENCE [LARGE SCALE GENOMIC DNA]</scope>
    <source>
        <strain evidence="12 13">F0399</strain>
    </source>
</reference>
<dbReference type="Pfam" id="PF00085">
    <property type="entry name" value="Thioredoxin"/>
    <property type="match status" value="1"/>
</dbReference>
<evidence type="ECO:0000256" key="10">
    <source>
        <dbReference type="PIRSR" id="PIRSR000077-4"/>
    </source>
</evidence>
<evidence type="ECO:0000256" key="6">
    <source>
        <dbReference type="ARBA" id="ARBA00023284"/>
    </source>
</evidence>
<gene>
    <name evidence="12" type="primary">trxA</name>
    <name evidence="12" type="ORF">HMPREF9555_00344</name>
</gene>
<dbReference type="SUPFAM" id="SSF52833">
    <property type="entry name" value="Thioredoxin-like"/>
    <property type="match status" value="1"/>
</dbReference>
<dbReference type="NCBIfam" id="TIGR01068">
    <property type="entry name" value="thioredoxin"/>
    <property type="match status" value="1"/>
</dbReference>
<feature type="disulfide bond" description="Redox-active" evidence="10">
    <location>
        <begin position="31"/>
        <end position="34"/>
    </location>
</feature>
<dbReference type="PANTHER" id="PTHR45663:SF11">
    <property type="entry name" value="GEO12009P1"/>
    <property type="match status" value="1"/>
</dbReference>
<dbReference type="GO" id="GO:0005829">
    <property type="term" value="C:cytosol"/>
    <property type="evidence" value="ECO:0007669"/>
    <property type="project" value="TreeGrafter"/>
</dbReference>
<feature type="active site" description="Nucleophile" evidence="9">
    <location>
        <position position="34"/>
    </location>
</feature>
<keyword evidence="6 10" id="KW-0676">Redox-active center</keyword>
<comment type="similarity">
    <text evidence="1 8">Belongs to the thioredoxin family.</text>
</comment>
<dbReference type="InterPro" id="IPR013766">
    <property type="entry name" value="Thioredoxin_domain"/>
</dbReference>
<dbReference type="EMBL" id="AECV01000001">
    <property type="protein sequence ID" value="EFW30715.1"/>
    <property type="molecule type" value="Genomic_DNA"/>
</dbReference>
<dbReference type="Gene3D" id="3.40.30.10">
    <property type="entry name" value="Glutaredoxin"/>
    <property type="match status" value="1"/>
</dbReference>
<keyword evidence="5 10" id="KW-1015">Disulfide bond</keyword>
<dbReference type="GO" id="GO:0045454">
    <property type="term" value="P:cell redox homeostasis"/>
    <property type="evidence" value="ECO:0007669"/>
    <property type="project" value="TreeGrafter"/>
</dbReference>
<evidence type="ECO:0000313" key="13">
    <source>
        <dbReference type="Proteomes" id="UP000004633"/>
    </source>
</evidence>
<evidence type="ECO:0000313" key="12">
    <source>
        <dbReference type="EMBL" id="EFW30715.1"/>
    </source>
</evidence>
<feature type="domain" description="Thioredoxin" evidence="11">
    <location>
        <begin position="1"/>
        <end position="103"/>
    </location>
</feature>
<evidence type="ECO:0000256" key="8">
    <source>
        <dbReference type="PIRNR" id="PIRNR000077"/>
    </source>
</evidence>
<dbReference type="CDD" id="cd02947">
    <property type="entry name" value="TRX_family"/>
    <property type="match status" value="1"/>
</dbReference>
<evidence type="ECO:0000256" key="5">
    <source>
        <dbReference type="ARBA" id="ARBA00023157"/>
    </source>
</evidence>
<evidence type="ECO:0000259" key="11">
    <source>
        <dbReference type="PROSITE" id="PS51352"/>
    </source>
</evidence>
<feature type="site" description="Contributes to redox potential value" evidence="9">
    <location>
        <position position="33"/>
    </location>
</feature>
<dbReference type="InterPro" id="IPR005746">
    <property type="entry name" value="Thioredoxin"/>
</dbReference>
<dbReference type="PROSITE" id="PS51352">
    <property type="entry name" value="THIOREDOXIN_2"/>
    <property type="match status" value="1"/>
</dbReference>